<dbReference type="CDD" id="cd00448">
    <property type="entry name" value="YjgF_YER057c_UK114_family"/>
    <property type="match status" value="1"/>
</dbReference>
<protein>
    <submittedName>
        <fullName evidence="1">RidA family protein</fullName>
        <ecNumber evidence="1">3.5.-.-</ecNumber>
    </submittedName>
</protein>
<accession>A0ABW3HY16</accession>
<dbReference type="EMBL" id="JBHTJZ010000072">
    <property type="protein sequence ID" value="MFD0962227.1"/>
    <property type="molecule type" value="Genomic_DNA"/>
</dbReference>
<keyword evidence="1" id="KW-0378">Hydrolase</keyword>
<comment type="caution">
    <text evidence="1">The sequence shown here is derived from an EMBL/GenBank/DDBJ whole genome shotgun (WGS) entry which is preliminary data.</text>
</comment>
<evidence type="ECO:0000313" key="1">
    <source>
        <dbReference type="EMBL" id="MFD0962227.1"/>
    </source>
</evidence>
<sequence>MTNKTSLPFSLSSRLGSAVYVSGQVGLDPVSGAVVGPTLEEQTVQTMRNIQSILKGEGLDFSDVKKVSVYLIKREFFDEFNEIYVRYFEEPYPARTTIYCDLNYDLLVEIDVVAESNEHAQRCSASG</sequence>
<dbReference type="Pfam" id="PF01042">
    <property type="entry name" value="Ribonuc_L-PSP"/>
    <property type="match status" value="1"/>
</dbReference>
<evidence type="ECO:0000313" key="2">
    <source>
        <dbReference type="Proteomes" id="UP001596989"/>
    </source>
</evidence>
<dbReference type="PANTHER" id="PTHR11803:SF39">
    <property type="entry name" value="2-IMINOBUTANOATE_2-IMINOPROPANOATE DEAMINASE"/>
    <property type="match status" value="1"/>
</dbReference>
<dbReference type="PANTHER" id="PTHR11803">
    <property type="entry name" value="2-IMINOBUTANOATE/2-IMINOPROPANOATE DEAMINASE RIDA"/>
    <property type="match status" value="1"/>
</dbReference>
<dbReference type="GO" id="GO:0016787">
    <property type="term" value="F:hydrolase activity"/>
    <property type="evidence" value="ECO:0007669"/>
    <property type="project" value="UniProtKB-KW"/>
</dbReference>
<dbReference type="InterPro" id="IPR006175">
    <property type="entry name" value="YjgF/YER057c/UK114"/>
</dbReference>
<name>A0ABW3HY16_9BACL</name>
<keyword evidence="2" id="KW-1185">Reference proteome</keyword>
<dbReference type="InterPro" id="IPR035959">
    <property type="entry name" value="RutC-like_sf"/>
</dbReference>
<organism evidence="1 2">
    <name type="scientific">Paenibacillus chungangensis</name>
    <dbReference type="NCBI Taxonomy" id="696535"/>
    <lineage>
        <taxon>Bacteria</taxon>
        <taxon>Bacillati</taxon>
        <taxon>Bacillota</taxon>
        <taxon>Bacilli</taxon>
        <taxon>Bacillales</taxon>
        <taxon>Paenibacillaceae</taxon>
        <taxon>Paenibacillus</taxon>
    </lineage>
</organism>
<dbReference type="Gene3D" id="3.30.1330.40">
    <property type="entry name" value="RutC-like"/>
    <property type="match status" value="1"/>
</dbReference>
<dbReference type="EC" id="3.5.-.-" evidence="1"/>
<dbReference type="RefSeq" id="WP_377568618.1">
    <property type="nucleotide sequence ID" value="NZ_JBHTJZ010000072.1"/>
</dbReference>
<proteinExistence type="predicted"/>
<dbReference type="SUPFAM" id="SSF55298">
    <property type="entry name" value="YjgF-like"/>
    <property type="match status" value="1"/>
</dbReference>
<gene>
    <name evidence="1" type="ORF">ACFQ2I_23075</name>
</gene>
<dbReference type="Proteomes" id="UP001596989">
    <property type="component" value="Unassembled WGS sequence"/>
</dbReference>
<reference evidence="2" key="1">
    <citation type="journal article" date="2019" name="Int. J. Syst. Evol. Microbiol.">
        <title>The Global Catalogue of Microorganisms (GCM) 10K type strain sequencing project: providing services to taxonomists for standard genome sequencing and annotation.</title>
        <authorList>
            <consortium name="The Broad Institute Genomics Platform"/>
            <consortium name="The Broad Institute Genome Sequencing Center for Infectious Disease"/>
            <person name="Wu L."/>
            <person name="Ma J."/>
        </authorList>
    </citation>
    <scope>NUCLEOTIDE SEQUENCE [LARGE SCALE GENOMIC DNA]</scope>
    <source>
        <strain evidence="2">CCUG 59129</strain>
    </source>
</reference>